<organism evidence="3 4">
    <name type="scientific">Aldrovandia affinis</name>
    <dbReference type="NCBI Taxonomy" id="143900"/>
    <lineage>
        <taxon>Eukaryota</taxon>
        <taxon>Metazoa</taxon>
        <taxon>Chordata</taxon>
        <taxon>Craniata</taxon>
        <taxon>Vertebrata</taxon>
        <taxon>Euteleostomi</taxon>
        <taxon>Actinopterygii</taxon>
        <taxon>Neopterygii</taxon>
        <taxon>Teleostei</taxon>
        <taxon>Notacanthiformes</taxon>
        <taxon>Halosauridae</taxon>
        <taxon>Aldrovandia</taxon>
    </lineage>
</organism>
<reference evidence="3" key="1">
    <citation type="journal article" date="2023" name="Science">
        <title>Genome structures resolve the early diversification of teleost fishes.</title>
        <authorList>
            <person name="Parey E."/>
            <person name="Louis A."/>
            <person name="Montfort J."/>
            <person name="Bouchez O."/>
            <person name="Roques C."/>
            <person name="Iampietro C."/>
            <person name="Lluch J."/>
            <person name="Castinel A."/>
            <person name="Donnadieu C."/>
            <person name="Desvignes T."/>
            <person name="Floi Bucao C."/>
            <person name="Jouanno E."/>
            <person name="Wen M."/>
            <person name="Mejri S."/>
            <person name="Dirks R."/>
            <person name="Jansen H."/>
            <person name="Henkel C."/>
            <person name="Chen W.J."/>
            <person name="Zahm M."/>
            <person name="Cabau C."/>
            <person name="Klopp C."/>
            <person name="Thompson A.W."/>
            <person name="Robinson-Rechavi M."/>
            <person name="Braasch I."/>
            <person name="Lecointre G."/>
            <person name="Bobe J."/>
            <person name="Postlethwait J.H."/>
            <person name="Berthelot C."/>
            <person name="Roest Crollius H."/>
            <person name="Guiguen Y."/>
        </authorList>
    </citation>
    <scope>NUCLEOTIDE SEQUENCE</scope>
    <source>
        <strain evidence="3">NC1722</strain>
    </source>
</reference>
<dbReference type="PANTHER" id="PTHR21354">
    <property type="entry name" value="ZINC FINGER PROTEIN 511"/>
    <property type="match status" value="1"/>
</dbReference>
<sequence length="303" mass="35027">MLQPDLLRFLTETESTDTDILAFPVLHVDTRPKEPNLEKLASDCGDDGNEEIPSSPFNFTPQQIRLNKDHEIFEDGDIHRHFYLQDVAANTAELSETPKVSAFRCHIAGCSQLFDTLDGYEHHYSALHRHVCSGCKRSFPSDRLLDIHILEWHDSLFQVMAEKQSMYQCLVEGCDLKFKTSKERKNHLIKTHRYPPDFRFDKSKKSKRKQEKTPHHKDMSMEVSEAPGAGGVEPEHGESMELCASCEPDRQENTDPPHREPLKPRYSHKVPHTICFGQGSTRGFRGRRKKWWRTCIAGKMNWN</sequence>
<feature type="region of interest" description="Disordered" evidence="1">
    <location>
        <begin position="194"/>
        <end position="237"/>
    </location>
</feature>
<dbReference type="EMBL" id="JAINUG010000002">
    <property type="protein sequence ID" value="KAJ8418193.1"/>
    <property type="molecule type" value="Genomic_DNA"/>
</dbReference>
<feature type="domain" description="C2H2-type" evidence="2">
    <location>
        <begin position="105"/>
        <end position="128"/>
    </location>
</feature>
<evidence type="ECO:0000259" key="2">
    <source>
        <dbReference type="PROSITE" id="PS00028"/>
    </source>
</evidence>
<dbReference type="PROSITE" id="PS00028">
    <property type="entry name" value="ZINC_FINGER_C2H2_1"/>
    <property type="match status" value="3"/>
</dbReference>
<protein>
    <recommendedName>
        <fullName evidence="2">C2H2-type domain-containing protein</fullName>
    </recommendedName>
</protein>
<feature type="domain" description="C2H2-type" evidence="2">
    <location>
        <begin position="169"/>
        <end position="192"/>
    </location>
</feature>
<feature type="domain" description="C2H2-type" evidence="2">
    <location>
        <begin position="132"/>
        <end position="153"/>
    </location>
</feature>
<evidence type="ECO:0000256" key="1">
    <source>
        <dbReference type="SAM" id="MobiDB-lite"/>
    </source>
</evidence>
<dbReference type="Proteomes" id="UP001221898">
    <property type="component" value="Unassembled WGS sequence"/>
</dbReference>
<dbReference type="InterPro" id="IPR039258">
    <property type="entry name" value="ZNF511"/>
</dbReference>
<evidence type="ECO:0000313" key="3">
    <source>
        <dbReference type="EMBL" id="KAJ8418193.1"/>
    </source>
</evidence>
<dbReference type="InterPro" id="IPR013087">
    <property type="entry name" value="Znf_C2H2_type"/>
</dbReference>
<proteinExistence type="predicted"/>
<comment type="caution">
    <text evidence="3">The sequence shown here is derived from an EMBL/GenBank/DDBJ whole genome shotgun (WGS) entry which is preliminary data.</text>
</comment>
<evidence type="ECO:0000313" key="4">
    <source>
        <dbReference type="Proteomes" id="UP001221898"/>
    </source>
</evidence>
<feature type="compositionally biased region" description="Basic and acidic residues" evidence="1">
    <location>
        <begin position="194"/>
        <end position="203"/>
    </location>
</feature>
<feature type="compositionally biased region" description="Basic and acidic residues" evidence="1">
    <location>
        <begin position="211"/>
        <end position="220"/>
    </location>
</feature>
<dbReference type="PANTHER" id="PTHR21354:SF0">
    <property type="entry name" value="ZINC FINGER PROTEIN 511"/>
    <property type="match status" value="1"/>
</dbReference>
<gene>
    <name evidence="3" type="ORF">AAFF_G00139020</name>
</gene>
<keyword evidence="4" id="KW-1185">Reference proteome</keyword>
<dbReference type="SMART" id="SM00355">
    <property type="entry name" value="ZnF_C2H2"/>
    <property type="match status" value="3"/>
</dbReference>
<accession>A0AAD7TCF1</accession>
<dbReference type="AlphaFoldDB" id="A0AAD7TCF1"/>
<name>A0AAD7TCF1_9TELE</name>